<keyword evidence="3" id="KW-1185">Reference proteome</keyword>
<dbReference type="GO" id="GO:0000731">
    <property type="term" value="P:DNA synthesis involved in DNA repair"/>
    <property type="evidence" value="ECO:0007669"/>
    <property type="project" value="InterPro"/>
</dbReference>
<dbReference type="OrthoDB" id="337486at2759"/>
<dbReference type="GO" id="GO:0043625">
    <property type="term" value="C:delta DNA polymerase complex"/>
    <property type="evidence" value="ECO:0007669"/>
    <property type="project" value="TreeGrafter"/>
</dbReference>
<protein>
    <recommendedName>
        <fullName evidence="4">DNA polymerase delta subunit 4</fullName>
    </recommendedName>
</protein>
<dbReference type="eggNOG" id="ENOG502SC9I">
    <property type="taxonomic scope" value="Eukaryota"/>
</dbReference>
<dbReference type="Pfam" id="PF04081">
    <property type="entry name" value="DNA_pol_delta_4"/>
    <property type="match status" value="1"/>
</dbReference>
<sequence>MPPRRRAAAGAHRGAQSTLSFGHQSRVTKPSSTPTSLQKAKNLDAATSASPLSTPEPQEVLAEAHPSQPHVAELAVRQQAVAELQEPLSAEDEKALQLSKHDLIAYWRKEEHKRKAPRVHQGDLDVEEKILRHFDLSSQYGPCIGIARVKRWRRANMLNLNPPLEVLAVLLQDENAKQRAHMDELLS</sequence>
<dbReference type="PhylomeDB" id="S7ZW13"/>
<dbReference type="EMBL" id="KB644414">
    <property type="protein sequence ID" value="EPS32951.1"/>
    <property type="molecule type" value="Genomic_DNA"/>
</dbReference>
<organism evidence="2 3">
    <name type="scientific">Penicillium oxalicum (strain 114-2 / CGMCC 5302)</name>
    <name type="common">Penicillium decumbens</name>
    <dbReference type="NCBI Taxonomy" id="933388"/>
    <lineage>
        <taxon>Eukaryota</taxon>
        <taxon>Fungi</taxon>
        <taxon>Dikarya</taxon>
        <taxon>Ascomycota</taxon>
        <taxon>Pezizomycotina</taxon>
        <taxon>Eurotiomycetes</taxon>
        <taxon>Eurotiomycetidae</taxon>
        <taxon>Eurotiales</taxon>
        <taxon>Aspergillaceae</taxon>
        <taxon>Penicillium</taxon>
    </lineage>
</organism>
<dbReference type="STRING" id="933388.S7ZW13"/>
<dbReference type="GO" id="GO:0003887">
    <property type="term" value="F:DNA-directed DNA polymerase activity"/>
    <property type="evidence" value="ECO:0007669"/>
    <property type="project" value="TreeGrafter"/>
</dbReference>
<feature type="region of interest" description="Disordered" evidence="1">
    <location>
        <begin position="1"/>
        <end position="68"/>
    </location>
</feature>
<feature type="compositionally biased region" description="Polar residues" evidence="1">
    <location>
        <begin position="16"/>
        <end position="56"/>
    </location>
</feature>
<accession>S7ZW13</accession>
<dbReference type="Proteomes" id="UP000019376">
    <property type="component" value="Unassembled WGS sequence"/>
</dbReference>
<reference evidence="2 3" key="1">
    <citation type="journal article" date="2013" name="PLoS ONE">
        <title>Genomic and secretomic analyses reveal unique features of the lignocellulolytic enzyme system of Penicillium decumbens.</title>
        <authorList>
            <person name="Liu G."/>
            <person name="Zhang L."/>
            <person name="Wei X."/>
            <person name="Zou G."/>
            <person name="Qin Y."/>
            <person name="Ma L."/>
            <person name="Li J."/>
            <person name="Zheng H."/>
            <person name="Wang S."/>
            <person name="Wang C."/>
            <person name="Xun L."/>
            <person name="Zhao G.-P."/>
            <person name="Zhou Z."/>
            <person name="Qu Y."/>
        </authorList>
    </citation>
    <scope>NUCLEOTIDE SEQUENCE [LARGE SCALE GENOMIC DNA]</scope>
    <source>
        <strain evidence="3">114-2 / CGMCC 5302</strain>
    </source>
</reference>
<evidence type="ECO:0008006" key="4">
    <source>
        <dbReference type="Google" id="ProtNLM"/>
    </source>
</evidence>
<dbReference type="PANTHER" id="PTHR14303">
    <property type="entry name" value="DNA POLYMERASE DELTA SUBUNIT 4"/>
    <property type="match status" value="1"/>
</dbReference>
<name>S7ZW13_PENO1</name>
<dbReference type="PANTHER" id="PTHR14303:SF0">
    <property type="entry name" value="DNA POLYMERASE DELTA SUBUNIT 4"/>
    <property type="match status" value="1"/>
</dbReference>
<dbReference type="HOGENOM" id="CLU_077732_0_0_1"/>
<dbReference type="GO" id="GO:0006261">
    <property type="term" value="P:DNA-templated DNA replication"/>
    <property type="evidence" value="ECO:0007669"/>
    <property type="project" value="TreeGrafter"/>
</dbReference>
<evidence type="ECO:0000313" key="3">
    <source>
        <dbReference type="Proteomes" id="UP000019376"/>
    </source>
</evidence>
<proteinExistence type="predicted"/>
<gene>
    <name evidence="2" type="ORF">PDE_07912</name>
</gene>
<dbReference type="InterPro" id="IPR007218">
    <property type="entry name" value="DNA_pol_delta_4"/>
</dbReference>
<evidence type="ECO:0000313" key="2">
    <source>
        <dbReference type="EMBL" id="EPS32951.1"/>
    </source>
</evidence>
<evidence type="ECO:0000256" key="1">
    <source>
        <dbReference type="SAM" id="MobiDB-lite"/>
    </source>
</evidence>
<dbReference type="AlphaFoldDB" id="S7ZW13"/>